<dbReference type="Gene3D" id="2.40.50.100">
    <property type="match status" value="1"/>
</dbReference>
<dbReference type="PANTHER" id="PTHR30469">
    <property type="entry name" value="MULTIDRUG RESISTANCE PROTEIN MDTA"/>
    <property type="match status" value="1"/>
</dbReference>
<dbReference type="GO" id="GO:0015562">
    <property type="term" value="F:efflux transmembrane transporter activity"/>
    <property type="evidence" value="ECO:0007669"/>
    <property type="project" value="TreeGrafter"/>
</dbReference>
<dbReference type="Gene3D" id="1.10.287.470">
    <property type="entry name" value="Helix hairpin bin"/>
    <property type="match status" value="1"/>
</dbReference>
<dbReference type="Gene3D" id="2.40.30.170">
    <property type="match status" value="1"/>
</dbReference>
<dbReference type="GO" id="GO:1990281">
    <property type="term" value="C:efflux pump complex"/>
    <property type="evidence" value="ECO:0007669"/>
    <property type="project" value="TreeGrafter"/>
</dbReference>
<dbReference type="OrthoDB" id="869610at2"/>
<evidence type="ECO:0000313" key="2">
    <source>
        <dbReference type="EMBL" id="MRS62029.1"/>
    </source>
</evidence>
<dbReference type="AlphaFoldDB" id="A0A7K0EJL5"/>
<keyword evidence="3" id="KW-1185">Reference proteome</keyword>
<comment type="caution">
    <text evidence="2">The sequence shown here is derived from an EMBL/GenBank/DDBJ whole genome shotgun (WGS) entry which is preliminary data.</text>
</comment>
<feature type="domain" description="CusB-like beta-barrel" evidence="1">
    <location>
        <begin position="252"/>
        <end position="298"/>
    </location>
</feature>
<dbReference type="SUPFAM" id="SSF111369">
    <property type="entry name" value="HlyD-like secretion proteins"/>
    <property type="match status" value="1"/>
</dbReference>
<evidence type="ECO:0000313" key="3">
    <source>
        <dbReference type="Proteomes" id="UP000441754"/>
    </source>
</evidence>
<protein>
    <submittedName>
        <fullName evidence="2">HlyD family efflux transporter periplasmic adaptor subunit</fullName>
    </submittedName>
</protein>
<dbReference type="InterPro" id="IPR058792">
    <property type="entry name" value="Beta-barrel_RND_2"/>
</dbReference>
<dbReference type="Pfam" id="PF25954">
    <property type="entry name" value="Beta-barrel_RND_2"/>
    <property type="match status" value="1"/>
</dbReference>
<proteinExistence type="predicted"/>
<sequence>METKGGYCSDNELNNSLILNIKPNIFLSGLLLLTVFSGCNRGEDGAHPTYKDLTEAVYASGSIYPRNEYKVLANADGILQQKLVSEGDSVKRNQLVFVLEGVTQSAREQAAANIYRQSQANLNANSPVLSELEAQLRTAQTRLSNDSVNYVRYRDLYQQNATSKAELERVQLAYQTSRNDFAARRSSLQRTRNQLYVDLQNSRSQYVASGQDQGNTRVRSFVDGKVYEISKEPGEVVRRNDQLALIGSGRDVFVQLAVDESDFGKIRIGQDVLVKADVYPDKVFKAKVRKIYPKLNRVDQSFRVDGDFVGERPDAYYGLTVEANIVISQNNRVLTIPKSYVVGNDSVWVAENGDKKKIRIVKGAENFDLVQVKGGLNETSIVVNPE</sequence>
<dbReference type="PANTHER" id="PTHR30469:SF15">
    <property type="entry name" value="HLYD FAMILY OF SECRETION PROTEINS"/>
    <property type="match status" value="1"/>
</dbReference>
<evidence type="ECO:0000259" key="1">
    <source>
        <dbReference type="Pfam" id="PF25954"/>
    </source>
</evidence>
<name>A0A7K0EJL5_9BACT</name>
<reference evidence="2 3" key="1">
    <citation type="journal article" date="2018" name="Antonie Van Leeuwenhoek">
        <title>Larkinella terrae sp. nov., isolated from soil on Jeju Island, South Korea.</title>
        <authorList>
            <person name="Ten L.N."/>
            <person name="Jeon J."/>
            <person name="Park S.J."/>
            <person name="Park S."/>
            <person name="Lee S.Y."/>
            <person name="Kim M.K."/>
            <person name="Jung H.Y."/>
        </authorList>
    </citation>
    <scope>NUCLEOTIDE SEQUENCE [LARGE SCALE GENOMIC DNA]</scope>
    <source>
        <strain evidence="2 3">KCTC 52001</strain>
    </source>
</reference>
<dbReference type="Proteomes" id="UP000441754">
    <property type="component" value="Unassembled WGS sequence"/>
</dbReference>
<accession>A0A7K0EJL5</accession>
<organism evidence="2 3">
    <name type="scientific">Larkinella terrae</name>
    <dbReference type="NCBI Taxonomy" id="2025311"/>
    <lineage>
        <taxon>Bacteria</taxon>
        <taxon>Pseudomonadati</taxon>
        <taxon>Bacteroidota</taxon>
        <taxon>Cytophagia</taxon>
        <taxon>Cytophagales</taxon>
        <taxon>Spirosomataceae</taxon>
        <taxon>Larkinella</taxon>
    </lineage>
</organism>
<dbReference type="EMBL" id="WJXZ01000006">
    <property type="protein sequence ID" value="MRS62029.1"/>
    <property type="molecule type" value="Genomic_DNA"/>
</dbReference>
<gene>
    <name evidence="2" type="ORF">GJJ30_12080</name>
</gene>